<keyword evidence="2" id="KW-0547">Nucleotide-binding</keyword>
<keyword evidence="1" id="KW-0813">Transport</keyword>
<evidence type="ECO:0000259" key="4">
    <source>
        <dbReference type="PROSITE" id="PS50893"/>
    </source>
</evidence>
<dbReference type="EC" id="3.6.3.-" evidence="5"/>
<name>A0A174R923_9FIRM</name>
<evidence type="ECO:0000256" key="1">
    <source>
        <dbReference type="ARBA" id="ARBA00022448"/>
    </source>
</evidence>
<dbReference type="RefSeq" id="WP_055245315.1">
    <property type="nucleotide sequence ID" value="NZ_CAUFFD010000009.1"/>
</dbReference>
<dbReference type="InterPro" id="IPR003439">
    <property type="entry name" value="ABC_transporter-like_ATP-bd"/>
</dbReference>
<keyword evidence="5" id="KW-0378">Hydrolase</keyword>
<dbReference type="AlphaFoldDB" id="A0A174R923"/>
<evidence type="ECO:0000313" key="6">
    <source>
        <dbReference type="Proteomes" id="UP000095765"/>
    </source>
</evidence>
<dbReference type="Pfam" id="PF00005">
    <property type="entry name" value="ABC_tran"/>
    <property type="match status" value="1"/>
</dbReference>
<dbReference type="SUPFAM" id="SSF52540">
    <property type="entry name" value="P-loop containing nucleoside triphosphate hydrolases"/>
    <property type="match status" value="1"/>
</dbReference>
<evidence type="ECO:0000256" key="2">
    <source>
        <dbReference type="ARBA" id="ARBA00022741"/>
    </source>
</evidence>
<feature type="domain" description="ABC transporter" evidence="4">
    <location>
        <begin position="6"/>
        <end position="233"/>
    </location>
</feature>
<sequence length="294" mass="33047">MNGNVIEIAGLEKRFHKSGFQLSLPSLCVREGYITGFVGENGAGKTTTIKLLMDMLRPDKGTVRVFGLDARADGEAVRREIGYVGEETGFLANARLRALASMMRPFYPQWDDTALMRYMERFGLKPDQKFKSLSKGKQKQFALAVALCRRPKLLLMDEPTANLDPLVRQEVLDLLAEEMEQEGVSVFFSTHITSDLDKIADYLIFLHGGELLLEGEKDRLIDTRRMVKGRRELLTQQARALLRGVEESDFGFRGLCEDEAAAFALFGNEAVYEKPTIEDLFMAYTRGKGAAHHV</sequence>
<dbReference type="OrthoDB" id="9804819at2"/>
<organism evidence="5 6">
    <name type="scientific">Anaerotruncus colihominis</name>
    <dbReference type="NCBI Taxonomy" id="169435"/>
    <lineage>
        <taxon>Bacteria</taxon>
        <taxon>Bacillati</taxon>
        <taxon>Bacillota</taxon>
        <taxon>Clostridia</taxon>
        <taxon>Eubacteriales</taxon>
        <taxon>Oscillospiraceae</taxon>
        <taxon>Anaerotruncus</taxon>
    </lineage>
</organism>
<dbReference type="PROSITE" id="PS50893">
    <property type="entry name" value="ABC_TRANSPORTER_2"/>
    <property type="match status" value="1"/>
</dbReference>
<accession>A0A174R923</accession>
<dbReference type="Gene3D" id="3.40.50.300">
    <property type="entry name" value="P-loop containing nucleotide triphosphate hydrolases"/>
    <property type="match status" value="1"/>
</dbReference>
<protein>
    <submittedName>
        <fullName evidence="5">Daunorubicin/doxorubicin resistance ATP-binding protein DrrA</fullName>
        <ecNumber evidence="5">3.6.3.-</ecNumber>
    </submittedName>
</protein>
<evidence type="ECO:0000313" key="5">
    <source>
        <dbReference type="EMBL" id="CUP82002.1"/>
    </source>
</evidence>
<evidence type="ECO:0000256" key="3">
    <source>
        <dbReference type="ARBA" id="ARBA00022840"/>
    </source>
</evidence>
<dbReference type="InterPro" id="IPR051782">
    <property type="entry name" value="ABC_Transporter_VariousFunc"/>
</dbReference>
<dbReference type="CDD" id="cd03230">
    <property type="entry name" value="ABC_DR_subfamily_A"/>
    <property type="match status" value="1"/>
</dbReference>
<keyword evidence="3 5" id="KW-0067">ATP-binding</keyword>
<dbReference type="GO" id="GO:0016887">
    <property type="term" value="F:ATP hydrolysis activity"/>
    <property type="evidence" value="ECO:0007669"/>
    <property type="project" value="InterPro"/>
</dbReference>
<dbReference type="InterPro" id="IPR027417">
    <property type="entry name" value="P-loop_NTPase"/>
</dbReference>
<dbReference type="SMART" id="SM00382">
    <property type="entry name" value="AAA"/>
    <property type="match status" value="1"/>
</dbReference>
<proteinExistence type="predicted"/>
<dbReference type="PANTHER" id="PTHR42939">
    <property type="entry name" value="ABC TRANSPORTER ATP-BINDING PROTEIN ALBC-RELATED"/>
    <property type="match status" value="1"/>
</dbReference>
<dbReference type="GO" id="GO:0005524">
    <property type="term" value="F:ATP binding"/>
    <property type="evidence" value="ECO:0007669"/>
    <property type="project" value="UniProtKB-KW"/>
</dbReference>
<reference evidence="5 6" key="1">
    <citation type="submission" date="2015-09" db="EMBL/GenBank/DDBJ databases">
        <authorList>
            <consortium name="Pathogen Informatics"/>
        </authorList>
    </citation>
    <scope>NUCLEOTIDE SEQUENCE [LARGE SCALE GENOMIC DNA]</scope>
    <source>
        <strain evidence="5 6">2789STDY5834939</strain>
    </source>
</reference>
<dbReference type="PANTHER" id="PTHR42939:SF3">
    <property type="entry name" value="ABC TRANSPORTER ATP-BINDING COMPONENT"/>
    <property type="match status" value="1"/>
</dbReference>
<dbReference type="InterPro" id="IPR003593">
    <property type="entry name" value="AAA+_ATPase"/>
</dbReference>
<gene>
    <name evidence="5" type="primary">drrA</name>
    <name evidence="5" type="ORF">ERS852551_02059</name>
</gene>
<dbReference type="EMBL" id="CZBE01000013">
    <property type="protein sequence ID" value="CUP82002.1"/>
    <property type="molecule type" value="Genomic_DNA"/>
</dbReference>
<dbReference type="Proteomes" id="UP000095765">
    <property type="component" value="Unassembled WGS sequence"/>
</dbReference>